<dbReference type="OrthoDB" id="7822240at2"/>
<evidence type="ECO:0000313" key="5">
    <source>
        <dbReference type="Proteomes" id="UP000028602"/>
    </source>
</evidence>
<feature type="domain" description="Exonuclease" evidence="3">
    <location>
        <begin position="1"/>
        <end position="156"/>
    </location>
</feature>
<evidence type="ECO:0000256" key="1">
    <source>
        <dbReference type="ARBA" id="ARBA00022722"/>
    </source>
</evidence>
<dbReference type="Pfam" id="PF00929">
    <property type="entry name" value="RNase_T"/>
    <property type="match status" value="1"/>
</dbReference>
<reference evidence="4 5" key="1">
    <citation type="submission" date="2014-05" db="EMBL/GenBank/DDBJ databases">
        <title>ATOL: Assembling a taxonomically balanced genome-scale reconstruction of the evolutionary history of the Enterobacteriaceae.</title>
        <authorList>
            <person name="Plunkett G.III."/>
            <person name="Neeno-Eckwall E.C."/>
            <person name="Glasner J.D."/>
            <person name="Perna N.T."/>
        </authorList>
    </citation>
    <scope>NUCLEOTIDE SEQUENCE [LARGE SCALE GENOMIC DNA]</scope>
    <source>
        <strain evidence="4 5">ATCC 33301</strain>
    </source>
</reference>
<evidence type="ECO:0000313" key="4">
    <source>
        <dbReference type="EMBL" id="KFD18761.1"/>
    </source>
</evidence>
<keyword evidence="1" id="KW-0540">Nuclease</keyword>
<dbReference type="GO" id="GO:0045004">
    <property type="term" value="P:DNA replication proofreading"/>
    <property type="evidence" value="ECO:0007669"/>
    <property type="project" value="TreeGrafter"/>
</dbReference>
<keyword evidence="4" id="KW-0378">Hydrolase</keyword>
<dbReference type="eggNOG" id="COG0847">
    <property type="taxonomic scope" value="Bacteria"/>
</dbReference>
<organism evidence="4 5">
    <name type="scientific">Tatumella ptyseos ATCC 33301</name>
    <dbReference type="NCBI Taxonomy" id="1005995"/>
    <lineage>
        <taxon>Bacteria</taxon>
        <taxon>Pseudomonadati</taxon>
        <taxon>Pseudomonadota</taxon>
        <taxon>Gammaproteobacteria</taxon>
        <taxon>Enterobacterales</taxon>
        <taxon>Erwiniaceae</taxon>
        <taxon>Tatumella</taxon>
    </lineage>
</organism>
<dbReference type="InterPro" id="IPR013520">
    <property type="entry name" value="Ribonucl_H"/>
</dbReference>
<gene>
    <name evidence="4" type="primary">exoX</name>
    <name evidence="4" type="ORF">GTPT_2059</name>
</gene>
<dbReference type="RefSeq" id="WP_029990150.1">
    <property type="nucleotide sequence ID" value="NZ_ATMJ01000017.1"/>
</dbReference>
<dbReference type="NCBIfam" id="NF005937">
    <property type="entry name" value="PRK07983.1"/>
    <property type="match status" value="1"/>
</dbReference>
<dbReference type="GO" id="GO:0003676">
    <property type="term" value="F:nucleic acid binding"/>
    <property type="evidence" value="ECO:0007669"/>
    <property type="project" value="InterPro"/>
</dbReference>
<dbReference type="AlphaFoldDB" id="A0A085JE65"/>
<comment type="caution">
    <text evidence="4">The sequence shown here is derived from an EMBL/GenBank/DDBJ whole genome shotgun (WGS) entry which is preliminary data.</text>
</comment>
<dbReference type="GO" id="GO:0008408">
    <property type="term" value="F:3'-5' exonuclease activity"/>
    <property type="evidence" value="ECO:0007669"/>
    <property type="project" value="TreeGrafter"/>
</dbReference>
<evidence type="ECO:0000256" key="2">
    <source>
        <dbReference type="ARBA" id="ARBA00022839"/>
    </source>
</evidence>
<protein>
    <submittedName>
        <fullName evidence="4">Exodeoxyribonuclease X</fullName>
        <ecNumber evidence="4">3.1.11.-</ecNumber>
    </submittedName>
</protein>
<sequence>MFRVIDTETCGLEGGIVEIASIDVIDGKITNPMSDLVCPDRPISTRAMAIHRITPAMVAGKPYIEDIIGRYQGSPCYVAHNASFDRRVLPEMGGEWLCTMKMARQLWPGRKYGNQALRHSLQLEVTPPAELHAHRALYDCYVTAALLLRIMEESGPEITALRTLCQPASREANPDIFPFGKYRGQPVAVIARKDPGYLRWMLDNLNDLRPEFRQTLQRYLKGQP</sequence>
<dbReference type="PANTHER" id="PTHR30231">
    <property type="entry name" value="DNA POLYMERASE III SUBUNIT EPSILON"/>
    <property type="match status" value="1"/>
</dbReference>
<accession>A0A085JE65</accession>
<dbReference type="SMART" id="SM00479">
    <property type="entry name" value="EXOIII"/>
    <property type="match status" value="1"/>
</dbReference>
<dbReference type="PANTHER" id="PTHR30231:SF37">
    <property type="entry name" value="EXODEOXYRIBONUCLEASE 10"/>
    <property type="match status" value="1"/>
</dbReference>
<dbReference type="SUPFAM" id="SSF53098">
    <property type="entry name" value="Ribonuclease H-like"/>
    <property type="match status" value="1"/>
</dbReference>
<keyword evidence="5" id="KW-1185">Reference proteome</keyword>
<dbReference type="EMBL" id="JMPR01000035">
    <property type="protein sequence ID" value="KFD18761.1"/>
    <property type="molecule type" value="Genomic_DNA"/>
</dbReference>
<dbReference type="InterPro" id="IPR012337">
    <property type="entry name" value="RNaseH-like_sf"/>
</dbReference>
<proteinExistence type="predicted"/>
<dbReference type="Pfam" id="PF20600">
    <property type="entry name" value="ExoX-like_C"/>
    <property type="match status" value="1"/>
</dbReference>
<dbReference type="CDD" id="cd06127">
    <property type="entry name" value="DEDDh"/>
    <property type="match status" value="1"/>
</dbReference>
<dbReference type="InterPro" id="IPR036397">
    <property type="entry name" value="RNaseH_sf"/>
</dbReference>
<dbReference type="InterPro" id="IPR046768">
    <property type="entry name" value="ExoX-like_C"/>
</dbReference>
<name>A0A085JE65_9GAMM</name>
<dbReference type="GO" id="GO:0005829">
    <property type="term" value="C:cytosol"/>
    <property type="evidence" value="ECO:0007669"/>
    <property type="project" value="TreeGrafter"/>
</dbReference>
<evidence type="ECO:0000259" key="3">
    <source>
        <dbReference type="SMART" id="SM00479"/>
    </source>
</evidence>
<dbReference type="Proteomes" id="UP000028602">
    <property type="component" value="Unassembled WGS sequence"/>
</dbReference>
<dbReference type="EC" id="3.1.11.-" evidence="4"/>
<dbReference type="Gene3D" id="3.30.420.10">
    <property type="entry name" value="Ribonuclease H-like superfamily/Ribonuclease H"/>
    <property type="match status" value="1"/>
</dbReference>
<keyword evidence="2" id="KW-0269">Exonuclease</keyword>